<reference evidence="1 2" key="1">
    <citation type="submission" date="2016-10" db="EMBL/GenBank/DDBJ databases">
        <authorList>
            <person name="de Groot N.N."/>
        </authorList>
    </citation>
    <scope>NUCLEOTIDE SEQUENCE [LARGE SCALE GENOMIC DNA]</scope>
    <source>
        <strain evidence="1 2">CPCC 201354</strain>
    </source>
</reference>
<evidence type="ECO:0000313" key="1">
    <source>
        <dbReference type="EMBL" id="SDI60345.1"/>
    </source>
</evidence>
<sequence>EKLFLCRAKSLTFRVTPTLAGDLSGTFEAPQLDAASSSLPP</sequence>
<keyword evidence="2" id="KW-1185">Reference proteome</keyword>
<protein>
    <submittedName>
        <fullName evidence="1">Uncharacterized protein</fullName>
    </submittedName>
</protein>
<dbReference type="EMBL" id="FNCN01000087">
    <property type="protein sequence ID" value="SDI60345.1"/>
    <property type="molecule type" value="Genomic_DNA"/>
</dbReference>
<gene>
    <name evidence="1" type="ORF">SAMN05421505_1873</name>
</gene>
<accession>A0A1G8LXF4</accession>
<feature type="non-terminal residue" evidence="1">
    <location>
        <position position="1"/>
    </location>
</feature>
<dbReference type="Proteomes" id="UP000198923">
    <property type="component" value="Unassembled WGS sequence"/>
</dbReference>
<name>A0A1G8LXF4_9ACTN</name>
<proteinExistence type="predicted"/>
<dbReference type="AlphaFoldDB" id="A0A1G8LXF4"/>
<evidence type="ECO:0000313" key="2">
    <source>
        <dbReference type="Proteomes" id="UP000198923"/>
    </source>
</evidence>
<organism evidence="1 2">
    <name type="scientific">Sinosporangium album</name>
    <dbReference type="NCBI Taxonomy" id="504805"/>
    <lineage>
        <taxon>Bacteria</taxon>
        <taxon>Bacillati</taxon>
        <taxon>Actinomycetota</taxon>
        <taxon>Actinomycetes</taxon>
        <taxon>Streptosporangiales</taxon>
        <taxon>Streptosporangiaceae</taxon>
        <taxon>Sinosporangium</taxon>
    </lineage>
</organism>